<gene>
    <name evidence="2" type="ORF">NHX12_023650</name>
</gene>
<proteinExistence type="predicted"/>
<feature type="compositionally biased region" description="Polar residues" evidence="1">
    <location>
        <begin position="29"/>
        <end position="40"/>
    </location>
</feature>
<feature type="compositionally biased region" description="Low complexity" evidence="1">
    <location>
        <begin position="54"/>
        <end position="70"/>
    </location>
</feature>
<reference evidence="2" key="1">
    <citation type="submission" date="2022-07" db="EMBL/GenBank/DDBJ databases">
        <title>Chromosome-level genome of Muraenolepis orangiensis.</title>
        <authorList>
            <person name="Kim J."/>
        </authorList>
    </citation>
    <scope>NUCLEOTIDE SEQUENCE</scope>
    <source>
        <strain evidence="2">KU_S4_2022</strain>
        <tissue evidence="2">Muscle</tissue>
    </source>
</reference>
<dbReference type="Proteomes" id="UP001148018">
    <property type="component" value="Unassembled WGS sequence"/>
</dbReference>
<name>A0A9Q0EKU2_9TELE</name>
<comment type="caution">
    <text evidence="2">The sequence shown here is derived from an EMBL/GenBank/DDBJ whole genome shotgun (WGS) entry which is preliminary data.</text>
</comment>
<evidence type="ECO:0000256" key="1">
    <source>
        <dbReference type="SAM" id="MobiDB-lite"/>
    </source>
</evidence>
<organism evidence="2 3">
    <name type="scientific">Muraenolepis orangiensis</name>
    <name type="common">Patagonian moray cod</name>
    <dbReference type="NCBI Taxonomy" id="630683"/>
    <lineage>
        <taxon>Eukaryota</taxon>
        <taxon>Metazoa</taxon>
        <taxon>Chordata</taxon>
        <taxon>Craniata</taxon>
        <taxon>Vertebrata</taxon>
        <taxon>Euteleostomi</taxon>
        <taxon>Actinopterygii</taxon>
        <taxon>Neopterygii</taxon>
        <taxon>Teleostei</taxon>
        <taxon>Neoteleostei</taxon>
        <taxon>Acanthomorphata</taxon>
        <taxon>Zeiogadaria</taxon>
        <taxon>Gadariae</taxon>
        <taxon>Gadiformes</taxon>
        <taxon>Muraenolepidoidei</taxon>
        <taxon>Muraenolepididae</taxon>
        <taxon>Muraenolepis</taxon>
    </lineage>
</organism>
<sequence length="108" mass="11833">MSFSKPAMKRKVGDEHRQASPGLYLQPHPDSTSSLTQTLPPASPRLYLQPHPDSTSSLTRTTSSLTQTLPPASPGLYLQPHPDSSSSGPQVNLVWDPWFRVNENQGGR</sequence>
<evidence type="ECO:0000313" key="3">
    <source>
        <dbReference type="Proteomes" id="UP001148018"/>
    </source>
</evidence>
<keyword evidence="3" id="KW-1185">Reference proteome</keyword>
<feature type="region of interest" description="Disordered" evidence="1">
    <location>
        <begin position="1"/>
        <end position="92"/>
    </location>
</feature>
<dbReference type="AlphaFoldDB" id="A0A9Q0EKU2"/>
<protein>
    <submittedName>
        <fullName evidence="2">Uncharacterized protein</fullName>
    </submittedName>
</protein>
<accession>A0A9Q0EKU2</accession>
<dbReference type="EMBL" id="JANIIK010000039">
    <property type="protein sequence ID" value="KAJ3609124.1"/>
    <property type="molecule type" value="Genomic_DNA"/>
</dbReference>
<evidence type="ECO:0000313" key="2">
    <source>
        <dbReference type="EMBL" id="KAJ3609124.1"/>
    </source>
</evidence>